<proteinExistence type="inferred from homology"/>
<evidence type="ECO:0000256" key="9">
    <source>
        <dbReference type="HAMAP-Rule" id="MF_00773"/>
    </source>
</evidence>
<dbReference type="HAMAP" id="MF_00773">
    <property type="entry name" value="Ribosomal_eL24"/>
    <property type="match status" value="1"/>
</dbReference>
<dbReference type="CDD" id="cd00472">
    <property type="entry name" value="Ribosomal_L24e_L24"/>
    <property type="match status" value="1"/>
</dbReference>
<dbReference type="InterPro" id="IPR056366">
    <property type="entry name" value="Ribosomal_eL24"/>
</dbReference>
<accession>A0A3G1AA75</accession>
<dbReference type="SMART" id="SM00746">
    <property type="entry name" value="TRASH"/>
    <property type="match status" value="1"/>
</dbReference>
<feature type="binding site" evidence="9">
    <location>
        <position position="33"/>
    </location>
    <ligand>
        <name>Zn(2+)</name>
        <dbReference type="ChEBI" id="CHEBI:29105"/>
    </ligand>
</feature>
<evidence type="ECO:0000256" key="1">
    <source>
        <dbReference type="ARBA" id="ARBA00005647"/>
    </source>
</evidence>
<evidence type="ECO:0000313" key="11">
    <source>
        <dbReference type="EMBL" id="AJB42834.1"/>
    </source>
</evidence>
<dbReference type="InterPro" id="IPR038630">
    <property type="entry name" value="L24e/L24_sf"/>
</dbReference>
<dbReference type="GeneID" id="25407209"/>
<dbReference type="STRING" id="697581.TCARB_1798"/>
<sequence length="61" mass="6989">MPRVVTCTFCGQPIKPGQGIMYVRLDGTVERYCSSKCFKSAVKYHRNPRRLAWVRKAKAQA</sequence>
<keyword evidence="5 9" id="KW-0862">Zinc</keyword>
<keyword evidence="6 9" id="KW-0694">RNA-binding</keyword>
<dbReference type="GO" id="GO:1990904">
    <property type="term" value="C:ribonucleoprotein complex"/>
    <property type="evidence" value="ECO:0007669"/>
    <property type="project" value="UniProtKB-KW"/>
</dbReference>
<feature type="domain" description="TRASH" evidence="10">
    <location>
        <begin position="7"/>
        <end position="45"/>
    </location>
</feature>
<comment type="similarity">
    <text evidence="1 9">Belongs to the eukaryotic ribosomal protein eL24 family.</text>
</comment>
<dbReference type="GO" id="GO:0008270">
    <property type="term" value="F:zinc ion binding"/>
    <property type="evidence" value="ECO:0007669"/>
    <property type="project" value="UniProtKB-UniRule"/>
</dbReference>
<comment type="subunit">
    <text evidence="9">Part of the 50S ribosomal subunit. Forms a cluster with proteins L3 and L14.</text>
</comment>
<dbReference type="SUPFAM" id="SSF57716">
    <property type="entry name" value="Glucocorticoid receptor-like (DNA-binding domain)"/>
    <property type="match status" value="1"/>
</dbReference>
<organism evidence="11 12">
    <name type="scientific">Thermofilum adornatum 1505</name>
    <dbReference type="NCBI Taxonomy" id="697581"/>
    <lineage>
        <taxon>Archaea</taxon>
        <taxon>Thermoproteota</taxon>
        <taxon>Thermoprotei</taxon>
        <taxon>Thermofilales</taxon>
        <taxon>Thermofilaceae</taxon>
        <taxon>Thermofilum</taxon>
    </lineage>
</organism>
<keyword evidence="4 9" id="KW-0863">Zinc-finger</keyword>
<reference evidence="12" key="1">
    <citation type="book" date="2010" name="EXTREMOPHILES" publisher="0:0-0">
        <title>Complete genome sequences of ten hyperthermophilic archaea reveal their metabolic capabilities and possible ecological roles.</title>
        <editorList>
            <person name="?"/>
        </editorList>
        <authorList>
            <person name="Ravin N.V."/>
            <person name="Mardanov A.V."/>
            <person name="Bonch-Osmolovskaya E.A."/>
            <person name="Skryabin K.G."/>
        </authorList>
    </citation>
    <scope>NUCLEOTIDE SEQUENCE [LARGE SCALE GENOMIC DNA]</scope>
    <source>
        <strain evidence="12">1505</strain>
    </source>
</reference>
<dbReference type="GeneID" id="16573407"/>
<dbReference type="GO" id="GO:0005840">
    <property type="term" value="C:ribosome"/>
    <property type="evidence" value="ECO:0007669"/>
    <property type="project" value="UniProtKB-KW"/>
</dbReference>
<dbReference type="PANTHER" id="PTHR10792">
    <property type="entry name" value="60S RIBOSOMAL PROTEIN L24"/>
    <property type="match status" value="1"/>
</dbReference>
<dbReference type="PROSITE" id="PS01073">
    <property type="entry name" value="RIBOSOMAL_L24E"/>
    <property type="match status" value="1"/>
</dbReference>
<dbReference type="InterPro" id="IPR055345">
    <property type="entry name" value="Ribosomal_eL24-rel_arc"/>
</dbReference>
<feature type="binding site" evidence="9">
    <location>
        <position position="10"/>
    </location>
    <ligand>
        <name>Zn(2+)</name>
        <dbReference type="ChEBI" id="CHEBI:29105"/>
    </ligand>
</feature>
<dbReference type="AlphaFoldDB" id="A0A3G1AA75"/>
<dbReference type="NCBIfam" id="NF034186">
    <property type="entry name" value="PRK14891.1-1"/>
    <property type="match status" value="1"/>
</dbReference>
<feature type="binding site" evidence="9">
    <location>
        <position position="37"/>
    </location>
    <ligand>
        <name>Zn(2+)</name>
        <dbReference type="ChEBI" id="CHEBI:29105"/>
    </ligand>
</feature>
<evidence type="ECO:0000256" key="8">
    <source>
        <dbReference type="ARBA" id="ARBA00023274"/>
    </source>
</evidence>
<evidence type="ECO:0000256" key="4">
    <source>
        <dbReference type="ARBA" id="ARBA00022771"/>
    </source>
</evidence>
<dbReference type="RefSeq" id="WP_020962428.1">
    <property type="nucleotide sequence ID" value="NZ_CP007493.1"/>
</dbReference>
<dbReference type="EMBL" id="CP007493">
    <property type="protein sequence ID" value="AJB42834.1"/>
    <property type="molecule type" value="Genomic_DNA"/>
</dbReference>
<protein>
    <recommendedName>
        <fullName evidence="9">Large ribosomal subunit protein eL24</fullName>
    </recommendedName>
</protein>
<evidence type="ECO:0000256" key="7">
    <source>
        <dbReference type="ARBA" id="ARBA00022980"/>
    </source>
</evidence>
<dbReference type="Proteomes" id="UP000266720">
    <property type="component" value="Chromosome"/>
</dbReference>
<evidence type="ECO:0000256" key="3">
    <source>
        <dbReference type="ARBA" id="ARBA00022730"/>
    </source>
</evidence>
<evidence type="ECO:0000256" key="6">
    <source>
        <dbReference type="ARBA" id="ARBA00022884"/>
    </source>
</evidence>
<keyword evidence="2 9" id="KW-0479">Metal-binding</keyword>
<gene>
    <name evidence="9" type="primary">rpl24e</name>
    <name evidence="11" type="ORF">TCARB_1798</name>
</gene>
<feature type="zinc finger region" description="C4-type" evidence="9">
    <location>
        <begin position="7"/>
        <end position="37"/>
    </location>
</feature>
<dbReference type="GO" id="GO:0019843">
    <property type="term" value="F:rRNA binding"/>
    <property type="evidence" value="ECO:0007669"/>
    <property type="project" value="UniProtKB-UniRule"/>
</dbReference>
<name>A0A3G1AA75_9CREN</name>
<dbReference type="InterPro" id="IPR011017">
    <property type="entry name" value="TRASH_dom"/>
</dbReference>
<dbReference type="GO" id="GO:0003735">
    <property type="term" value="F:structural constituent of ribosome"/>
    <property type="evidence" value="ECO:0007669"/>
    <property type="project" value="InterPro"/>
</dbReference>
<evidence type="ECO:0000313" key="12">
    <source>
        <dbReference type="Proteomes" id="UP000266720"/>
    </source>
</evidence>
<keyword evidence="3 9" id="KW-0699">rRNA-binding</keyword>
<dbReference type="KEGG" id="tcb:TCARB_1798"/>
<dbReference type="Gene3D" id="2.30.170.20">
    <property type="entry name" value="Ribosomal protein L24e"/>
    <property type="match status" value="1"/>
</dbReference>
<dbReference type="GO" id="GO:0006412">
    <property type="term" value="P:translation"/>
    <property type="evidence" value="ECO:0007669"/>
    <property type="project" value="UniProtKB-UniRule"/>
</dbReference>
<keyword evidence="7 9" id="KW-0689">Ribosomal protein</keyword>
<comment type="function">
    <text evidence="9">Binds to the 23S rRNA.</text>
</comment>
<comment type="cofactor">
    <cofactor evidence="9">
        <name>Zn(2+)</name>
        <dbReference type="ChEBI" id="CHEBI:29105"/>
    </cofactor>
    <text evidence="9">Binds 1 zinc ion per subunit.</text>
</comment>
<feature type="binding site" evidence="9">
    <location>
        <position position="7"/>
    </location>
    <ligand>
        <name>Zn(2+)</name>
        <dbReference type="ChEBI" id="CHEBI:29105"/>
    </ligand>
</feature>
<dbReference type="PANTHER" id="PTHR10792:SF1">
    <property type="entry name" value="RIBOSOMAL PROTEIN L24"/>
    <property type="match status" value="1"/>
</dbReference>
<keyword evidence="8 9" id="KW-0687">Ribonucleoprotein</keyword>
<evidence type="ECO:0000256" key="5">
    <source>
        <dbReference type="ARBA" id="ARBA00022833"/>
    </source>
</evidence>
<dbReference type="InterPro" id="IPR000988">
    <property type="entry name" value="Ribosomal_eL24-rel_N"/>
</dbReference>
<dbReference type="Pfam" id="PF01246">
    <property type="entry name" value="Ribosomal_L24e"/>
    <property type="match status" value="1"/>
</dbReference>
<evidence type="ECO:0000256" key="2">
    <source>
        <dbReference type="ARBA" id="ARBA00022723"/>
    </source>
</evidence>
<dbReference type="InterPro" id="IPR023442">
    <property type="entry name" value="Ribosomal_eL24_CS"/>
</dbReference>
<evidence type="ECO:0000259" key="10">
    <source>
        <dbReference type="SMART" id="SM00746"/>
    </source>
</evidence>